<comment type="similarity">
    <text evidence="1">Belongs to the CutA family.</text>
</comment>
<evidence type="ECO:0000256" key="1">
    <source>
        <dbReference type="ARBA" id="ARBA00010169"/>
    </source>
</evidence>
<dbReference type="KEGG" id="sfc:Spiaf_2811"/>
<dbReference type="eggNOG" id="COG1324">
    <property type="taxonomic scope" value="Bacteria"/>
</dbReference>
<dbReference type="Proteomes" id="UP000007383">
    <property type="component" value="Chromosome"/>
</dbReference>
<dbReference type="HOGENOM" id="CLU_098807_2_1_12"/>
<dbReference type="Gene3D" id="3.30.70.120">
    <property type="match status" value="1"/>
</dbReference>
<sequence>MPGSPHREVTSQEAETRETAGQQATGPQAEARDPAVRKSSVAGSDSTAVIVWVTAPAEVSAGLASAIIEKRIAACVQVVPGISSYFWWDNQVQQEGEHLLLIKTMRSSVAALKSLVTALHPYEVPELLVTAVQDGLDPYLAWIQETIAR</sequence>
<evidence type="ECO:0000313" key="3">
    <source>
        <dbReference type="EMBL" id="AFG38835.1"/>
    </source>
</evidence>
<dbReference type="SUPFAM" id="SSF54913">
    <property type="entry name" value="GlnB-like"/>
    <property type="match status" value="1"/>
</dbReference>
<keyword evidence="4" id="KW-1185">Reference proteome</keyword>
<feature type="region of interest" description="Disordered" evidence="2">
    <location>
        <begin position="1"/>
        <end position="44"/>
    </location>
</feature>
<dbReference type="EMBL" id="CP003282">
    <property type="protein sequence ID" value="AFG38835.1"/>
    <property type="molecule type" value="Genomic_DNA"/>
</dbReference>
<dbReference type="AlphaFoldDB" id="H9UMU2"/>
<dbReference type="Pfam" id="PF03091">
    <property type="entry name" value="CutA1"/>
    <property type="match status" value="1"/>
</dbReference>
<dbReference type="InterPro" id="IPR004323">
    <property type="entry name" value="Ion_tolerance_CutA"/>
</dbReference>
<dbReference type="GO" id="GO:0010038">
    <property type="term" value="P:response to metal ion"/>
    <property type="evidence" value="ECO:0007669"/>
    <property type="project" value="InterPro"/>
</dbReference>
<dbReference type="InterPro" id="IPR015867">
    <property type="entry name" value="N-reg_PII/ATP_PRibTrfase_C"/>
</dbReference>
<dbReference type="InterPro" id="IPR011322">
    <property type="entry name" value="N-reg_PII-like_a/b"/>
</dbReference>
<gene>
    <name evidence="3" type="ordered locus">Spiaf_2811</name>
</gene>
<dbReference type="PANTHER" id="PTHR23419:SF8">
    <property type="entry name" value="FI09726P"/>
    <property type="match status" value="1"/>
</dbReference>
<name>H9UMU2_SPIAZ</name>
<feature type="compositionally biased region" description="Basic and acidic residues" evidence="2">
    <location>
        <begin position="1"/>
        <end position="18"/>
    </location>
</feature>
<dbReference type="GO" id="GO:0005507">
    <property type="term" value="F:copper ion binding"/>
    <property type="evidence" value="ECO:0007669"/>
    <property type="project" value="TreeGrafter"/>
</dbReference>
<protein>
    <submittedName>
        <fullName evidence="3">Uncharacterized protein involved in tolerance to divalent cations</fullName>
    </submittedName>
</protein>
<dbReference type="PANTHER" id="PTHR23419">
    <property type="entry name" value="DIVALENT CATION TOLERANCE CUTA-RELATED"/>
    <property type="match status" value="1"/>
</dbReference>
<accession>H9UMU2</accession>
<dbReference type="PATRIC" id="fig|889378.3.peg.2783"/>
<dbReference type="STRING" id="889378.Spiaf_2811"/>
<dbReference type="OrthoDB" id="37622at2"/>
<organism evidence="3 4">
    <name type="scientific">Spirochaeta africana (strain ATCC 700263 / DSM 8902 / Z-7692)</name>
    <dbReference type="NCBI Taxonomy" id="889378"/>
    <lineage>
        <taxon>Bacteria</taxon>
        <taxon>Pseudomonadati</taxon>
        <taxon>Spirochaetota</taxon>
        <taxon>Spirochaetia</taxon>
        <taxon>Spirochaetales</taxon>
        <taxon>Spirochaetaceae</taxon>
        <taxon>Spirochaeta</taxon>
    </lineage>
</organism>
<evidence type="ECO:0000256" key="2">
    <source>
        <dbReference type="SAM" id="MobiDB-lite"/>
    </source>
</evidence>
<evidence type="ECO:0000313" key="4">
    <source>
        <dbReference type="Proteomes" id="UP000007383"/>
    </source>
</evidence>
<reference evidence="4" key="1">
    <citation type="journal article" date="2013" name="Stand. Genomic Sci.">
        <title>Complete genome sequence of the halophilic bacterium Spirochaeta africana type strain (Z-7692(T)) from the alkaline Lake Magadi in the East African Rift.</title>
        <authorList>
            <person name="Liolos K."/>
            <person name="Abt B."/>
            <person name="Scheuner C."/>
            <person name="Teshima H."/>
            <person name="Held B."/>
            <person name="Lapidus A."/>
            <person name="Nolan M."/>
            <person name="Lucas S."/>
            <person name="Deshpande S."/>
            <person name="Cheng J.F."/>
            <person name="Tapia R."/>
            <person name="Goodwin L.A."/>
            <person name="Pitluck S."/>
            <person name="Pagani I."/>
            <person name="Ivanova N."/>
            <person name="Mavromatis K."/>
            <person name="Mikhailova N."/>
            <person name="Huntemann M."/>
            <person name="Pati A."/>
            <person name="Chen A."/>
            <person name="Palaniappan K."/>
            <person name="Land M."/>
            <person name="Rohde M."/>
            <person name="Tindall B.J."/>
            <person name="Detter J.C."/>
            <person name="Goker M."/>
            <person name="Bristow J."/>
            <person name="Eisen J.A."/>
            <person name="Markowitz V."/>
            <person name="Hugenholtz P."/>
            <person name="Woyke T."/>
            <person name="Klenk H.P."/>
            <person name="Kyrpides N.C."/>
        </authorList>
    </citation>
    <scope>NUCLEOTIDE SEQUENCE</scope>
    <source>
        <strain evidence="4">ATCC 700263 / DSM 8902 / Z-7692</strain>
    </source>
</reference>
<proteinExistence type="inferred from homology"/>